<feature type="transmembrane region" description="Helical" evidence="2">
    <location>
        <begin position="419"/>
        <end position="442"/>
    </location>
</feature>
<keyword evidence="4" id="KW-1185">Reference proteome</keyword>
<proteinExistence type="predicted"/>
<dbReference type="EMBL" id="ADBJ01000026">
    <property type="protein sequence ID" value="EFA81015.1"/>
    <property type="molecule type" value="Genomic_DNA"/>
</dbReference>
<gene>
    <name evidence="3" type="ORF">PPL_05850</name>
</gene>
<keyword evidence="2" id="KW-0812">Transmembrane</keyword>
<evidence type="ECO:0000313" key="4">
    <source>
        <dbReference type="Proteomes" id="UP000001396"/>
    </source>
</evidence>
<dbReference type="Proteomes" id="UP000001396">
    <property type="component" value="Unassembled WGS sequence"/>
</dbReference>
<dbReference type="GeneID" id="31361334"/>
<feature type="compositionally biased region" description="Basic and acidic residues" evidence="1">
    <location>
        <begin position="76"/>
        <end position="92"/>
    </location>
</feature>
<protein>
    <submittedName>
        <fullName evidence="3">Uncharacterized protein</fullName>
    </submittedName>
</protein>
<keyword evidence="2" id="KW-1133">Transmembrane helix</keyword>
<sequence length="502" mass="56067">MILIDYLAFANQLKKARQSIKQTIEINLTHEMQQYWILINLNSRDKHQHSNDKVEDGDTSKEIGVDHMAAVKEIKGLSDDIKMDSNENKETTDDSEDNSDSDYSRNNDEDYQLYFEDEEFEDSENEYEDEDEDVEGEDNFNRISANENGVLVLNAGIDTHSNTTLIAPVLVIGGDEDNYISYLISYSVNLLKSTNLTVDRLYGYNVSIVQAQKSVLTINDVSMFQSHSIESIEADKDSKTTIACSTIRQMTIYGIASSGKLTLNAPMSERLIIYNVTALNELVLVGNTSVLINGDLTLTDDSEIKLDAPTIFNATTRVKSDPPIFVNGTLKLEGGELEIELLDDSQQSNAVNYTQRYVIIESNGGIIGTFKDFKVDNQQDDHQKSNINVTVSPNNNQNSAVLLYFTEKPSEKEEHMEGWKIALITITVVGVVVGFAVVPYVYRKYKGYNTTGRGSSSSSGGNKNPFFRLNSDKLKLNTSNESTTDDILLNINENDEEESSAL</sequence>
<reference evidence="3 4" key="1">
    <citation type="journal article" date="2011" name="Genome Res.">
        <title>Phylogeny-wide analysis of social amoeba genomes highlights ancient origins for complex intercellular communication.</title>
        <authorList>
            <person name="Heidel A.J."/>
            <person name="Lawal H.M."/>
            <person name="Felder M."/>
            <person name="Schilde C."/>
            <person name="Helps N.R."/>
            <person name="Tunggal B."/>
            <person name="Rivero F."/>
            <person name="John U."/>
            <person name="Schleicher M."/>
            <person name="Eichinger L."/>
            <person name="Platzer M."/>
            <person name="Noegel A.A."/>
            <person name="Schaap P."/>
            <person name="Gloeckner G."/>
        </authorList>
    </citation>
    <scope>NUCLEOTIDE SEQUENCE [LARGE SCALE GENOMIC DNA]</scope>
    <source>
        <strain evidence="4">ATCC 26659 / Pp 5 / PN500</strain>
    </source>
</reference>
<dbReference type="AlphaFoldDB" id="D3BBI2"/>
<name>D3BBI2_HETP5</name>
<dbReference type="InParanoid" id="D3BBI2"/>
<evidence type="ECO:0000313" key="3">
    <source>
        <dbReference type="EMBL" id="EFA81015.1"/>
    </source>
</evidence>
<evidence type="ECO:0000256" key="1">
    <source>
        <dbReference type="SAM" id="MobiDB-lite"/>
    </source>
</evidence>
<comment type="caution">
    <text evidence="3">The sequence shown here is derived from an EMBL/GenBank/DDBJ whole genome shotgun (WGS) entry which is preliminary data.</text>
</comment>
<dbReference type="RefSeq" id="XP_020433133.1">
    <property type="nucleotide sequence ID" value="XM_020576721.1"/>
</dbReference>
<keyword evidence="2" id="KW-0472">Membrane</keyword>
<accession>D3BBI2</accession>
<evidence type="ECO:0000256" key="2">
    <source>
        <dbReference type="SAM" id="Phobius"/>
    </source>
</evidence>
<feature type="region of interest" description="Disordered" evidence="1">
    <location>
        <begin position="76"/>
        <end position="108"/>
    </location>
</feature>
<organism evidence="3 4">
    <name type="scientific">Heterostelium pallidum (strain ATCC 26659 / Pp 5 / PN500)</name>
    <name type="common">Cellular slime mold</name>
    <name type="synonym">Polysphondylium pallidum</name>
    <dbReference type="NCBI Taxonomy" id="670386"/>
    <lineage>
        <taxon>Eukaryota</taxon>
        <taxon>Amoebozoa</taxon>
        <taxon>Evosea</taxon>
        <taxon>Eumycetozoa</taxon>
        <taxon>Dictyostelia</taxon>
        <taxon>Acytosteliales</taxon>
        <taxon>Acytosteliaceae</taxon>
        <taxon>Heterostelium</taxon>
    </lineage>
</organism>